<dbReference type="AlphaFoldDB" id="A0AAX6MLZ5"/>
<comment type="caution">
    <text evidence="2">The sequence shown here is derived from an EMBL/GenBank/DDBJ whole genome shotgun (WGS) entry which is preliminary data.</text>
</comment>
<evidence type="ECO:0000256" key="1">
    <source>
        <dbReference type="SAM" id="MobiDB-lite"/>
    </source>
</evidence>
<dbReference type="Proteomes" id="UP001369815">
    <property type="component" value="Unassembled WGS sequence"/>
</dbReference>
<evidence type="ECO:0000313" key="3">
    <source>
        <dbReference type="Proteomes" id="UP001369815"/>
    </source>
</evidence>
<gene>
    <name evidence="2" type="ORF">Daesc_005811</name>
</gene>
<accession>A0AAX6MLZ5</accession>
<feature type="compositionally biased region" description="Low complexity" evidence="1">
    <location>
        <begin position="30"/>
        <end position="43"/>
    </location>
</feature>
<dbReference type="EMBL" id="JBANMG010000005">
    <property type="protein sequence ID" value="KAK6953506.1"/>
    <property type="molecule type" value="Genomic_DNA"/>
</dbReference>
<proteinExistence type="predicted"/>
<name>A0AAX6MLZ5_9PEZI</name>
<reference evidence="2 3" key="1">
    <citation type="journal article" date="2024" name="Front Chem Biol">
        <title>Unveiling the potential of Daldinia eschscholtzii MFLUCC 19-0629 through bioactivity and bioinformatics studies for enhanced sustainable agriculture production.</title>
        <authorList>
            <person name="Brooks S."/>
            <person name="Weaver J.A."/>
            <person name="Klomchit A."/>
            <person name="Alharthi S.A."/>
            <person name="Onlamun T."/>
            <person name="Nurani R."/>
            <person name="Vong T.K."/>
            <person name="Alberti F."/>
            <person name="Greco C."/>
        </authorList>
    </citation>
    <scope>NUCLEOTIDE SEQUENCE [LARGE SCALE GENOMIC DNA]</scope>
    <source>
        <strain evidence="2">MFLUCC 19-0629</strain>
    </source>
</reference>
<sequence length="116" mass="12562">MDYMSSYGLSRVAISMHRLATQSSRVFPLSRSLALSQRAASSQTHSQSQENNQHPSSSIDQKDTTSPKSQGKKKSMAELDAELQQKMSGLSGDGGEAGIEYENGKPVAMKRGVREA</sequence>
<feature type="compositionally biased region" description="Polar residues" evidence="1">
    <location>
        <begin position="44"/>
        <end position="59"/>
    </location>
</feature>
<protein>
    <submittedName>
        <fullName evidence="2">Uncharacterized protein</fullName>
    </submittedName>
</protein>
<evidence type="ECO:0000313" key="2">
    <source>
        <dbReference type="EMBL" id="KAK6953506.1"/>
    </source>
</evidence>
<organism evidence="2 3">
    <name type="scientific">Daldinia eschscholtzii</name>
    <dbReference type="NCBI Taxonomy" id="292717"/>
    <lineage>
        <taxon>Eukaryota</taxon>
        <taxon>Fungi</taxon>
        <taxon>Dikarya</taxon>
        <taxon>Ascomycota</taxon>
        <taxon>Pezizomycotina</taxon>
        <taxon>Sordariomycetes</taxon>
        <taxon>Xylariomycetidae</taxon>
        <taxon>Xylariales</taxon>
        <taxon>Hypoxylaceae</taxon>
        <taxon>Daldinia</taxon>
    </lineage>
</organism>
<feature type="region of interest" description="Disordered" evidence="1">
    <location>
        <begin position="30"/>
        <end position="116"/>
    </location>
</feature>
<keyword evidence="3" id="KW-1185">Reference proteome</keyword>